<dbReference type="Proteomes" id="UP000503540">
    <property type="component" value="Chromosome"/>
</dbReference>
<gene>
    <name evidence="1" type="ORF">F5544_04025</name>
</gene>
<accession>A0A6G9Y6A1</accession>
<keyword evidence="2" id="KW-1185">Reference proteome</keyword>
<reference evidence="1 2" key="1">
    <citation type="journal article" date="2019" name="ACS Chem. Biol.">
        <title>Identification and Mobilization of a Cryptic Antibiotic Biosynthesis Gene Locus from a Human-Pathogenic Nocardia Isolate.</title>
        <authorList>
            <person name="Herisse M."/>
            <person name="Ishida K."/>
            <person name="Porter J.L."/>
            <person name="Howden B."/>
            <person name="Hertweck C."/>
            <person name="Stinear T.P."/>
            <person name="Pidot S.J."/>
        </authorList>
    </citation>
    <scope>NUCLEOTIDE SEQUENCE [LARGE SCALE GENOMIC DNA]</scope>
    <source>
        <strain evidence="1 2">AUSMDU00012717</strain>
    </source>
</reference>
<sequence length="341" mass="37268">MAAAARNAAETPKPAATPVAAFGEIHTCVLPSSNVLDNSAVLELLGTVKPGAAMTSRERPVPLVISPNRVEGIDCDLTQSSGKVVHAIGTVLARVVVVGGRVLQSSAQTRVAPAAERTRQPWSHYMGRPGTIEAVTKLGADAGARLTDGYLRTDNPDRPDPAVVNSRLDLAAIGWRLLKLIRVDDRLDQQVRLRAATTRLRWAVEVAAEPEQRPRFGFRLDNETLRSVRLIVAEEDIAAAQRFCEDLAVHDWLLTTIGQVADRFDPANHEAATLLAPVLEQLVPLWMPGAHTPPRLREAWADLESDPGFTRQWTARVGQLRDRIATATLEALRNSRISNDW</sequence>
<dbReference type="RefSeq" id="WP_238847076.1">
    <property type="nucleotide sequence ID" value="NZ_CP046172.1"/>
</dbReference>
<evidence type="ECO:0000313" key="2">
    <source>
        <dbReference type="Proteomes" id="UP000503540"/>
    </source>
</evidence>
<evidence type="ECO:0000313" key="1">
    <source>
        <dbReference type="EMBL" id="QIS08719.1"/>
    </source>
</evidence>
<name>A0A6G9Y6A1_9NOCA</name>
<dbReference type="EMBL" id="CP046172">
    <property type="protein sequence ID" value="QIS08719.1"/>
    <property type="molecule type" value="Genomic_DNA"/>
</dbReference>
<dbReference type="KEGG" id="nah:F5544_04025"/>
<dbReference type="NCBIfam" id="NF040565">
    <property type="entry name" value="SCO2521_fam"/>
    <property type="match status" value="1"/>
</dbReference>
<dbReference type="AlphaFoldDB" id="A0A6G9Y6A1"/>
<organism evidence="1 2">
    <name type="scientific">Nocardia arthritidis</name>
    <dbReference type="NCBI Taxonomy" id="228602"/>
    <lineage>
        <taxon>Bacteria</taxon>
        <taxon>Bacillati</taxon>
        <taxon>Actinomycetota</taxon>
        <taxon>Actinomycetes</taxon>
        <taxon>Mycobacteriales</taxon>
        <taxon>Nocardiaceae</taxon>
        <taxon>Nocardia</taxon>
    </lineage>
</organism>
<dbReference type="InterPro" id="IPR049749">
    <property type="entry name" value="SCO2521-like"/>
</dbReference>
<protein>
    <submittedName>
        <fullName evidence="1">Uncharacterized protein</fullName>
    </submittedName>
</protein>
<proteinExistence type="predicted"/>